<dbReference type="EMBL" id="RSDO01000013">
    <property type="protein sequence ID" value="RRR51885.1"/>
    <property type="molecule type" value="Genomic_DNA"/>
</dbReference>
<reference evidence="1 2" key="1">
    <citation type="submission" date="2018-11" db="EMBL/GenBank/DDBJ databases">
        <authorList>
            <person name="Stevens M.J."/>
            <person name="Cernela N."/>
            <person name="Spoerry Serrano N."/>
            <person name="Schmitt S."/>
            <person name="Schrenzel J."/>
            <person name="Stephan R."/>
        </authorList>
    </citation>
    <scope>NUCLEOTIDE SEQUENCE [LARGE SCALE GENOMIC DNA]</scope>
    <source>
        <strain evidence="1 2">PP422</strain>
    </source>
</reference>
<sequence>MENKIINYNIEIDDYPISFSPFQSVDFNFKIIAKLLYFHLKNNKNCTIKQITPYIVEIKLFNSFIQNKIFSRYFVNSLRQHVIEKSFYSRYLSFIDIRSTEVITDNVFRVKLKIPISYINDILESHFFVPINDKGIPIQRRDLDKTSTGFKIFDSKKSFNFIVNKDTAITFKLFENKVLDLNAFSLPNYNLLEYDRNQFKSYEFMSTEGSLLYYIKFNGEHDFLEHFTSIRYYLQNILTTDRFLIPTVSFLGTPVIRNMQKNIFFKKNKVINNKFKKELKIGYSDYTPNKKIAKAIQQTLFEMFDISSVLVEFENLSSLISNFNDVDIVLGITYPSFNNYISIGLDVVPDLEQNAREKFIEKLNLNQFDNIDELFTYSKSMLPLFKSRYFYVKKEDVSFQINTYGEIIDDELK</sequence>
<protein>
    <submittedName>
        <fullName evidence="1">Uncharacterized protein</fullName>
    </submittedName>
</protein>
<evidence type="ECO:0000313" key="2">
    <source>
        <dbReference type="Proteomes" id="UP000274117"/>
    </source>
</evidence>
<dbReference type="AlphaFoldDB" id="A0A426TC95"/>
<evidence type="ECO:0000313" key="1">
    <source>
        <dbReference type="EMBL" id="RRR51885.1"/>
    </source>
</evidence>
<accession>A0A426TC95</accession>
<gene>
    <name evidence="1" type="ORF">EI998_07635</name>
</gene>
<comment type="caution">
    <text evidence="1">The sequence shown here is derived from an EMBL/GenBank/DDBJ whole genome shotgun (WGS) entry which is preliminary data.</text>
</comment>
<organism evidence="1 2">
    <name type="scientific">Streptococcus suis</name>
    <dbReference type="NCBI Taxonomy" id="1307"/>
    <lineage>
        <taxon>Bacteria</taxon>
        <taxon>Bacillati</taxon>
        <taxon>Bacillota</taxon>
        <taxon>Bacilli</taxon>
        <taxon>Lactobacillales</taxon>
        <taxon>Streptococcaceae</taxon>
        <taxon>Streptococcus</taxon>
    </lineage>
</organism>
<dbReference type="Proteomes" id="UP000274117">
    <property type="component" value="Unassembled WGS sequence"/>
</dbReference>
<reference evidence="1 2" key="2">
    <citation type="submission" date="2018-12" db="EMBL/GenBank/DDBJ databases">
        <title>Whole-genome sequences of fifteen clinical Streptococcus suis strains isolated from pigs between 2006 and 2018.</title>
        <authorList>
            <person name="Stevens M.J.A."/>
            <person name="Cernela N."/>
            <person name="Spoerry Serrano N."/>
            <person name="Schmitt S."/>
            <person name="Schrenzel J."/>
            <person name="Stephan R."/>
        </authorList>
    </citation>
    <scope>NUCLEOTIDE SEQUENCE [LARGE SCALE GENOMIC DNA]</scope>
    <source>
        <strain evidence="1 2">PP422</strain>
    </source>
</reference>
<name>A0A426TC95_STRSU</name>
<proteinExistence type="predicted"/>